<dbReference type="InterPro" id="IPR005149">
    <property type="entry name" value="Tscrpt_reg_PadR_N"/>
</dbReference>
<gene>
    <name evidence="2" type="ORF">AVDCRST_MAG11-3985</name>
</gene>
<feature type="non-terminal residue" evidence="2">
    <location>
        <position position="95"/>
    </location>
</feature>
<dbReference type="SUPFAM" id="SSF46785">
    <property type="entry name" value="Winged helix' DNA-binding domain"/>
    <property type="match status" value="1"/>
</dbReference>
<feature type="domain" description="Transcription regulator PadR N-terminal" evidence="1">
    <location>
        <begin position="14"/>
        <end position="90"/>
    </location>
</feature>
<proteinExistence type="predicted"/>
<accession>A0A6J4MI14</accession>
<dbReference type="EMBL" id="CADCTU010000849">
    <property type="protein sequence ID" value="CAA9358832.1"/>
    <property type="molecule type" value="Genomic_DNA"/>
</dbReference>
<evidence type="ECO:0000313" key="2">
    <source>
        <dbReference type="EMBL" id="CAA9358832.1"/>
    </source>
</evidence>
<dbReference type="Pfam" id="PF03551">
    <property type="entry name" value="PadR"/>
    <property type="match status" value="1"/>
</dbReference>
<dbReference type="AlphaFoldDB" id="A0A6J4MI14"/>
<dbReference type="InterPro" id="IPR036390">
    <property type="entry name" value="WH_DNA-bd_sf"/>
</dbReference>
<dbReference type="InterPro" id="IPR036388">
    <property type="entry name" value="WH-like_DNA-bd_sf"/>
</dbReference>
<sequence length="95" mass="10582">MTSQGLGEFEQMVLLAIVHLRGEAYGIPIVEEIERRTGRSVARAAVYVTLRRLEDKGFVSSRMSDPTPERGGKGRRYVKIEAEGARALREARHAA</sequence>
<name>A0A6J4MI14_9BACT</name>
<protein>
    <recommendedName>
        <fullName evidence="1">Transcription regulator PadR N-terminal domain-containing protein</fullName>
    </recommendedName>
</protein>
<evidence type="ECO:0000259" key="1">
    <source>
        <dbReference type="Pfam" id="PF03551"/>
    </source>
</evidence>
<reference evidence="2" key="1">
    <citation type="submission" date="2020-02" db="EMBL/GenBank/DDBJ databases">
        <authorList>
            <person name="Meier V. D."/>
        </authorList>
    </citation>
    <scope>NUCLEOTIDE SEQUENCE</scope>
    <source>
        <strain evidence="2">AVDCRST_MAG11</strain>
    </source>
</reference>
<organism evidence="2">
    <name type="scientific">uncultured Gemmatimonadaceae bacterium</name>
    <dbReference type="NCBI Taxonomy" id="246130"/>
    <lineage>
        <taxon>Bacteria</taxon>
        <taxon>Pseudomonadati</taxon>
        <taxon>Gemmatimonadota</taxon>
        <taxon>Gemmatimonadia</taxon>
        <taxon>Gemmatimonadales</taxon>
        <taxon>Gemmatimonadaceae</taxon>
        <taxon>environmental samples</taxon>
    </lineage>
</organism>
<dbReference type="Gene3D" id="1.10.10.10">
    <property type="entry name" value="Winged helix-like DNA-binding domain superfamily/Winged helix DNA-binding domain"/>
    <property type="match status" value="1"/>
</dbReference>